<evidence type="ECO:0000256" key="2">
    <source>
        <dbReference type="ARBA" id="ARBA00022722"/>
    </source>
</evidence>
<evidence type="ECO:0000256" key="6">
    <source>
        <dbReference type="ARBA" id="ARBA00045223"/>
    </source>
</evidence>
<sequence>MAQSTTTTTTATNASGVSEIEEVSTSLTFEHCFENLIVIDAGANLTNKKYSRDLDSVIQRAKDAGVQKIMVPGTSVRSSKEALRLSRIYPDIIYSTAGIHPHDSKSIIEDPSSWFDFEQIANSQECVAIGPCGLDYLRDFSEPEVQKEIFEKQLLLASNLGKAVLIHERSAQQDVLDILEKFENLPPVIIRSFMGTAEEALKYLDRRFYISLTGYLCKDKSDTGVRRLLDNGTLPLDRLLVETDSPFMYPNTRASKLPHHVKTGIT</sequence>
<keyword evidence="2" id="KW-0540">Nuclease</keyword>
<comment type="similarity">
    <text evidence="1">Belongs to the metallo-dependent hydrolases superfamily. TatD-type hydrolase family.</text>
</comment>
<organism evidence="8">
    <name type="scientific">Glossina morsitans morsitans</name>
    <name type="common">Savannah tsetse fly</name>
    <dbReference type="NCBI Taxonomy" id="37546"/>
    <lineage>
        <taxon>Eukaryota</taxon>
        <taxon>Metazoa</taxon>
        <taxon>Ecdysozoa</taxon>
        <taxon>Arthropoda</taxon>
        <taxon>Hexapoda</taxon>
        <taxon>Insecta</taxon>
        <taxon>Pterygota</taxon>
        <taxon>Neoptera</taxon>
        <taxon>Endopterygota</taxon>
        <taxon>Diptera</taxon>
        <taxon>Brachycera</taxon>
        <taxon>Muscomorpha</taxon>
        <taxon>Hippoboscoidea</taxon>
        <taxon>Glossinidae</taxon>
        <taxon>Glossina</taxon>
    </lineage>
</organism>
<name>D3TM29_GLOMM</name>
<dbReference type="GO" id="GO:0046872">
    <property type="term" value="F:metal ion binding"/>
    <property type="evidence" value="ECO:0007669"/>
    <property type="project" value="UniProtKB-KW"/>
</dbReference>
<dbReference type="InterPro" id="IPR050891">
    <property type="entry name" value="TatD-type_Hydrolase"/>
</dbReference>
<dbReference type="SUPFAM" id="SSF51556">
    <property type="entry name" value="Metallo-dependent hydrolases"/>
    <property type="match status" value="1"/>
</dbReference>
<dbReference type="PIRSF" id="PIRSF005902">
    <property type="entry name" value="DNase_TatD"/>
    <property type="match status" value="1"/>
</dbReference>
<feature type="binding site" evidence="7">
    <location>
        <position position="167"/>
    </location>
    <ligand>
        <name>a divalent metal cation</name>
        <dbReference type="ChEBI" id="CHEBI:60240"/>
        <label>2</label>
    </ligand>
</feature>
<comment type="function">
    <text evidence="6">Deoxyribonuclease which catalyzes (in vitro) the decatenation of kinetoplast DNA, which are circular DNA catenated to each other, producing linear DNA molecules. Plays an important role in chromosomal segregation and cell cycle progression during eye development probably via its DNA decatenation activity.</text>
</comment>
<reference evidence="8" key="2">
    <citation type="submission" date="2010-01" db="EMBL/GenBank/DDBJ databases">
        <authorList>
            <consortium name="International Glossina Genome Initiative"/>
            <person name="da Silva J."/>
            <person name="Ribeiro J.M.C."/>
            <person name="Abbeele J.V."/>
            <person name="Attardo G."/>
            <person name="Hao Z."/>
            <person name="Haines L.R."/>
            <person name="Soares M.B."/>
            <person name="Berriman M."/>
            <person name="Aksoy S."/>
            <person name="Lehane M.J."/>
        </authorList>
    </citation>
    <scope>NUCLEOTIDE SEQUENCE</scope>
    <source>
        <tissue evidence="8">Salivary gland</tissue>
    </source>
</reference>
<keyword evidence="3 7" id="KW-0479">Metal-binding</keyword>
<evidence type="ECO:0000256" key="4">
    <source>
        <dbReference type="ARBA" id="ARBA00022801"/>
    </source>
</evidence>
<accession>D3TM29</accession>
<dbReference type="Gene3D" id="3.20.20.140">
    <property type="entry name" value="Metal-dependent hydrolases"/>
    <property type="match status" value="1"/>
</dbReference>
<evidence type="ECO:0000313" key="8">
    <source>
        <dbReference type="EMBL" id="ADD18757.1"/>
    </source>
</evidence>
<dbReference type="PANTHER" id="PTHR10060:SF15">
    <property type="entry name" value="DEOXYRIBONUCLEASE TATDN1"/>
    <property type="match status" value="1"/>
</dbReference>
<reference evidence="8" key="1">
    <citation type="journal article" date="2010" name="BMC Genomics">
        <title>An insight into the sialome of Glossina morsitans morsitans.</title>
        <authorList>
            <person name="Alves-Silva J."/>
            <person name="Ribeiro J.M."/>
            <person name="Van Den Abbeele J."/>
            <person name="Attardo G."/>
            <person name="Hao Z."/>
            <person name="Haines L.R."/>
            <person name="Soares M.B."/>
            <person name="Berriman M."/>
            <person name="Aksoy S."/>
            <person name="Lehane M.J."/>
        </authorList>
    </citation>
    <scope>NUCLEOTIDE SEQUENCE</scope>
    <source>
        <tissue evidence="8">Salivary gland</tissue>
    </source>
</reference>
<dbReference type="AlphaFoldDB" id="D3TM29"/>
<evidence type="ECO:0000256" key="7">
    <source>
        <dbReference type="PIRSR" id="PIRSR005902-1"/>
    </source>
</evidence>
<dbReference type="GO" id="GO:0005829">
    <property type="term" value="C:cytosol"/>
    <property type="evidence" value="ECO:0007669"/>
    <property type="project" value="TreeGrafter"/>
</dbReference>
<dbReference type="InterPro" id="IPR001130">
    <property type="entry name" value="TatD-like"/>
</dbReference>
<dbReference type="EMBL" id="EZ422481">
    <property type="protein sequence ID" value="ADD18757.1"/>
    <property type="molecule type" value="mRNA"/>
</dbReference>
<evidence type="ECO:0000256" key="1">
    <source>
        <dbReference type="ARBA" id="ARBA00009275"/>
    </source>
</evidence>
<feature type="binding site" evidence="7">
    <location>
        <position position="244"/>
    </location>
    <ligand>
        <name>a divalent metal cation</name>
        <dbReference type="ChEBI" id="CHEBI:60240"/>
        <label>1</label>
    </ligand>
</feature>
<protein>
    <recommendedName>
        <fullName evidence="5">Deoxyribonuclease TATDN1</fullName>
    </recommendedName>
</protein>
<dbReference type="GO" id="GO:0008310">
    <property type="term" value="F:single-stranded DNA 3'-5' DNA exonuclease activity"/>
    <property type="evidence" value="ECO:0007669"/>
    <property type="project" value="TreeGrafter"/>
</dbReference>
<proteinExistence type="evidence at transcript level"/>
<evidence type="ECO:0000256" key="5">
    <source>
        <dbReference type="ARBA" id="ARBA00039767"/>
    </source>
</evidence>
<keyword evidence="4" id="KW-0378">Hydrolase</keyword>
<dbReference type="InterPro" id="IPR032466">
    <property type="entry name" value="Metal_Hydrolase"/>
</dbReference>
<dbReference type="PANTHER" id="PTHR10060">
    <property type="entry name" value="TATD FAMILY DEOXYRIBONUCLEASE"/>
    <property type="match status" value="1"/>
</dbReference>
<dbReference type="Pfam" id="PF01026">
    <property type="entry name" value="TatD_DNase"/>
    <property type="match status" value="1"/>
</dbReference>
<evidence type="ECO:0000256" key="3">
    <source>
        <dbReference type="ARBA" id="ARBA00022723"/>
    </source>
</evidence>
<dbReference type="CDD" id="cd01310">
    <property type="entry name" value="TatD_DNAse"/>
    <property type="match status" value="1"/>
</dbReference>